<keyword evidence="3" id="KW-1185">Reference proteome</keyword>
<proteinExistence type="predicted"/>
<feature type="domain" description="Bet v I/Major latex protein" evidence="1">
    <location>
        <begin position="2"/>
        <end position="122"/>
    </location>
</feature>
<dbReference type="SMART" id="SM01037">
    <property type="entry name" value="Bet_v_1"/>
    <property type="match status" value="1"/>
</dbReference>
<name>A0ABR0V3C4_REHGL</name>
<accession>A0ABR0V3C4</accession>
<dbReference type="PANTHER" id="PTHR31907">
    <property type="entry name" value="MLP-LIKE PROTEIN 423"/>
    <property type="match status" value="1"/>
</dbReference>
<dbReference type="InterPro" id="IPR000916">
    <property type="entry name" value="Bet_v_I/MLP"/>
</dbReference>
<dbReference type="InterPro" id="IPR023393">
    <property type="entry name" value="START-like_dom_sf"/>
</dbReference>
<dbReference type="EMBL" id="JABTTQ020001721">
    <property type="protein sequence ID" value="KAK6128545.1"/>
    <property type="molecule type" value="Genomic_DNA"/>
</dbReference>
<reference evidence="2 3" key="1">
    <citation type="journal article" date="2021" name="Comput. Struct. Biotechnol. J.">
        <title>De novo genome assembly of the potent medicinal plant Rehmannia glutinosa using nanopore technology.</title>
        <authorList>
            <person name="Ma L."/>
            <person name="Dong C."/>
            <person name="Song C."/>
            <person name="Wang X."/>
            <person name="Zheng X."/>
            <person name="Niu Y."/>
            <person name="Chen S."/>
            <person name="Feng W."/>
        </authorList>
    </citation>
    <scope>NUCLEOTIDE SEQUENCE [LARGE SCALE GENOMIC DNA]</scope>
    <source>
        <strain evidence="2">DH-2019</strain>
    </source>
</reference>
<evidence type="ECO:0000313" key="2">
    <source>
        <dbReference type="EMBL" id="KAK6128545.1"/>
    </source>
</evidence>
<comment type="caution">
    <text evidence="2">The sequence shown here is derived from an EMBL/GenBank/DDBJ whole genome shotgun (WGS) entry which is preliminary data.</text>
</comment>
<gene>
    <name evidence="2" type="ORF">DH2020_037689</name>
</gene>
<evidence type="ECO:0000259" key="1">
    <source>
        <dbReference type="SMART" id="SM01037"/>
    </source>
</evidence>
<dbReference type="Proteomes" id="UP001318860">
    <property type="component" value="Unassembled WGS sequence"/>
</dbReference>
<dbReference type="Pfam" id="PF00407">
    <property type="entry name" value="Bet_v_1"/>
    <property type="match status" value="1"/>
</dbReference>
<dbReference type="InterPro" id="IPR051761">
    <property type="entry name" value="MLP-like_ligand-binding"/>
</dbReference>
<organism evidence="2 3">
    <name type="scientific">Rehmannia glutinosa</name>
    <name type="common">Chinese foxglove</name>
    <dbReference type="NCBI Taxonomy" id="99300"/>
    <lineage>
        <taxon>Eukaryota</taxon>
        <taxon>Viridiplantae</taxon>
        <taxon>Streptophyta</taxon>
        <taxon>Embryophyta</taxon>
        <taxon>Tracheophyta</taxon>
        <taxon>Spermatophyta</taxon>
        <taxon>Magnoliopsida</taxon>
        <taxon>eudicotyledons</taxon>
        <taxon>Gunneridae</taxon>
        <taxon>Pentapetalae</taxon>
        <taxon>asterids</taxon>
        <taxon>lamiids</taxon>
        <taxon>Lamiales</taxon>
        <taxon>Orobanchaceae</taxon>
        <taxon>Rehmannieae</taxon>
        <taxon>Rehmannia</taxon>
    </lineage>
</organism>
<protein>
    <recommendedName>
        <fullName evidence="1">Bet v I/Major latex protein domain-containing protein</fullName>
    </recommendedName>
</protein>
<dbReference type="Gene3D" id="3.30.530.20">
    <property type="match status" value="2"/>
</dbReference>
<evidence type="ECO:0000313" key="3">
    <source>
        <dbReference type="Proteomes" id="UP001318860"/>
    </source>
</evidence>
<dbReference type="SUPFAM" id="SSF55961">
    <property type="entry name" value="Bet v1-like"/>
    <property type="match status" value="1"/>
</dbReference>
<sequence length="123" mass="13787">MAQIAKIEAKEDIKCSSAKFYDFLKYDINKFTNMFPQIFKSAQLVEGEEGQAGNVKFFEYVIGKALTAKLYTSFKAKVTVSDGTVTWCLEFEKANDLAPNPDQYAAVAVEVTKGLDFYLLTNI</sequence>